<keyword evidence="2" id="KW-1185">Reference proteome</keyword>
<dbReference type="STRING" id="46224.B4102_0183"/>
<dbReference type="AlphaFoldDB" id="A0A150LID7"/>
<evidence type="ECO:0000313" key="1">
    <source>
        <dbReference type="EMBL" id="KYD11512.1"/>
    </source>
</evidence>
<name>A0A150LID7_9BACI</name>
<sequence>MMSQFENICQEFAKILNGKSKISQGVCSVDLHRQFHVTVQGKRSKSVGPAGFAFESLDQHGNALNFGEIAILQEEVPAFVQTLVQQGIMISALHNHWIFMEPSLLYLHIQSVEPPLNFAKKVAYSFRFLQSYPVSTEK</sequence>
<dbReference type="EMBL" id="LQYN01000005">
    <property type="protein sequence ID" value="KYD11512.1"/>
    <property type="molecule type" value="Genomic_DNA"/>
</dbReference>
<dbReference type="PATRIC" id="fig|46224.3.peg.3436"/>
<dbReference type="Proteomes" id="UP000075666">
    <property type="component" value="Unassembled WGS sequence"/>
</dbReference>
<gene>
    <name evidence="1" type="ORF">B4102_0183</name>
</gene>
<accession>A0A150LID7</accession>
<proteinExistence type="predicted"/>
<dbReference type="Pfam" id="PF07485">
    <property type="entry name" value="DUF1529"/>
    <property type="match status" value="1"/>
</dbReference>
<dbReference type="InterPro" id="IPR011094">
    <property type="entry name" value="Uncharacterised_LppY/LpqO"/>
</dbReference>
<organism evidence="1 2">
    <name type="scientific">Heyndrickxia sporothermodurans</name>
    <dbReference type="NCBI Taxonomy" id="46224"/>
    <lineage>
        <taxon>Bacteria</taxon>
        <taxon>Bacillati</taxon>
        <taxon>Bacillota</taxon>
        <taxon>Bacilli</taxon>
        <taxon>Bacillales</taxon>
        <taxon>Bacillaceae</taxon>
        <taxon>Heyndrickxia</taxon>
    </lineage>
</organism>
<comment type="caution">
    <text evidence="1">The sequence shown here is derived from an EMBL/GenBank/DDBJ whole genome shotgun (WGS) entry which is preliminary data.</text>
</comment>
<evidence type="ECO:0000313" key="2">
    <source>
        <dbReference type="Proteomes" id="UP000075666"/>
    </source>
</evidence>
<protein>
    <submittedName>
        <fullName evidence="1">Uncharacterized protein</fullName>
    </submittedName>
</protein>
<reference evidence="1 2" key="1">
    <citation type="submission" date="2016-01" db="EMBL/GenBank/DDBJ databases">
        <title>Genome Sequences of Twelve Sporeforming Bacillus Species Isolated from Foods.</title>
        <authorList>
            <person name="Berendsen E.M."/>
            <person name="Wells-Bennik M.H."/>
            <person name="Krawcyk A.O."/>
            <person name="De Jong A."/>
            <person name="Holsappel S."/>
            <person name="Eijlander R.T."/>
            <person name="Kuipers O.P."/>
        </authorList>
    </citation>
    <scope>NUCLEOTIDE SEQUENCE [LARGE SCALE GENOMIC DNA]</scope>
    <source>
        <strain evidence="1 2">B4102</strain>
    </source>
</reference>